<comment type="subcellular location">
    <subcellularLocation>
        <location evidence="1">Membrane</location>
        <topology evidence="1">Multi-pass membrane protein</topology>
    </subcellularLocation>
</comment>
<evidence type="ECO:0000256" key="4">
    <source>
        <dbReference type="ARBA" id="ARBA00023136"/>
    </source>
</evidence>
<accession>Q1K1W9</accession>
<evidence type="ECO:0000256" key="1">
    <source>
        <dbReference type="ARBA" id="ARBA00004141"/>
    </source>
</evidence>
<sequence>MADPIKHKRLKKELRLLDVYAIATGATLSAGFFLLPGLAAQQAGPALILAYAIAALPLFPAMFSILELATAMPRAGGVYYFLDRALGPAWGTIGGLGTWLALILKVAFALVGMGAYIALYMPELHIVPVAVITALALGGLSLFGAGKGGRLQILLVIGLLVLLVVFFGAGGMQLQPAHFEGFLASGVDAILSTAGLVYISYVGVTKVASLSEEVKDPERNLPRGVILALTTAVGVYLVGTTIIVGLVPQAELQGSLTPVAVAADYALGETGKLLLSIAALLAFISVANAGMMSASRYPLAMSRDHLLPSVFRRLGRFGSPTNAILVTLLVLVATIVFFDPVKIAKLASAFQLLMFALVCAAVIVMRESRIDSYDPGYKSPFYPWMQIAGIVFPMILIVEMGTVSIVFSLALILVSVVWYLSYGKPRVARTGAIFHVFERLGHLRYQGLDTELRGILKEKGLRDDDPFDEILLRSQVIDLEEECSFEAALTIAAHKLEKVIPLTSDEIVEQIMVGTRIGATPVTRGVALPHFRSTAISQSEMVLMRARNGVRMARYNPQTLEEEGSQRVKALFFLVSPDSNPSQHLRILARIAERVDEESFADQWLGAQQRNALKEALLQSDRFLLLCLDDETPAHELIGRPLYDVVFGEGCLVAFLTRRGKTFVPNGRTLLLEGDRLTVIGDETALNDIRRRYQPDGATCSTEQSLEE</sequence>
<keyword evidence="3 5" id="KW-1133">Transmembrane helix</keyword>
<feature type="transmembrane region" description="Helical" evidence="5">
    <location>
        <begin position="125"/>
        <end position="144"/>
    </location>
</feature>
<dbReference type="GO" id="GO:0008324">
    <property type="term" value="F:monoatomic cation transmembrane transporter activity"/>
    <property type="evidence" value="ECO:0007669"/>
    <property type="project" value="InterPro"/>
</dbReference>
<evidence type="ECO:0000256" key="2">
    <source>
        <dbReference type="ARBA" id="ARBA00022692"/>
    </source>
</evidence>
<reference evidence="8" key="2">
    <citation type="submission" date="2006-05" db="EMBL/GenBank/DDBJ databases">
        <title>Sequencing of the draft genome and assembly of Desulfuromonas acetoxidans DSM 684.</title>
        <authorList>
            <consortium name="US DOE Joint Genome Institute (JGI-PGF)"/>
            <person name="Copeland A."/>
            <person name="Lucas S."/>
            <person name="Lapidus A."/>
            <person name="Barry K."/>
            <person name="Detter J.C."/>
            <person name="Glavina del Rio T."/>
            <person name="Hammon N."/>
            <person name="Israni S."/>
            <person name="Dalin E."/>
            <person name="Tice H."/>
            <person name="Bruce D."/>
            <person name="Pitluck S."/>
            <person name="Richardson P."/>
        </authorList>
    </citation>
    <scope>NUCLEOTIDE SEQUENCE [LARGE SCALE GENOMIC DNA]</scope>
    <source>
        <strain evidence="8">DSM 684</strain>
    </source>
</reference>
<dbReference type="OrthoDB" id="127638at2"/>
<dbReference type="GO" id="GO:0006813">
    <property type="term" value="P:potassium ion transport"/>
    <property type="evidence" value="ECO:0007669"/>
    <property type="project" value="InterPro"/>
</dbReference>
<evidence type="ECO:0000259" key="6">
    <source>
        <dbReference type="PROSITE" id="PS51094"/>
    </source>
</evidence>
<dbReference type="Pfam" id="PF00359">
    <property type="entry name" value="PTS_EIIA_2"/>
    <property type="match status" value="1"/>
</dbReference>
<dbReference type="AlphaFoldDB" id="Q1K1W9"/>
<dbReference type="Proteomes" id="UP000005695">
    <property type="component" value="Unassembled WGS sequence"/>
</dbReference>
<dbReference type="InterPro" id="IPR036721">
    <property type="entry name" value="RCK_C_sf"/>
</dbReference>
<evidence type="ECO:0000256" key="3">
    <source>
        <dbReference type="ARBA" id="ARBA00022989"/>
    </source>
</evidence>
<dbReference type="PANTHER" id="PTHR42770:SF7">
    <property type="entry name" value="MEMBRANE PROTEIN"/>
    <property type="match status" value="1"/>
</dbReference>
<protein>
    <submittedName>
        <fullName evidence="8">Amino acid permease-associated region</fullName>
    </submittedName>
</protein>
<dbReference type="InterPro" id="IPR050367">
    <property type="entry name" value="APC_superfamily"/>
</dbReference>
<organism evidence="8 9">
    <name type="scientific">Desulfuromonas acetoxidans (strain DSM 684 / 11070)</name>
    <dbReference type="NCBI Taxonomy" id="281689"/>
    <lineage>
        <taxon>Bacteria</taxon>
        <taxon>Pseudomonadati</taxon>
        <taxon>Thermodesulfobacteriota</taxon>
        <taxon>Desulfuromonadia</taxon>
        <taxon>Desulfuromonadales</taxon>
        <taxon>Desulfuromonadaceae</taxon>
        <taxon>Desulfuromonas</taxon>
    </lineage>
</organism>
<feature type="transmembrane region" description="Helical" evidence="5">
    <location>
        <begin position="314"/>
        <end position="337"/>
    </location>
</feature>
<keyword evidence="9" id="KW-1185">Reference proteome</keyword>
<feature type="transmembrane region" description="Helical" evidence="5">
    <location>
        <begin position="46"/>
        <end position="69"/>
    </location>
</feature>
<dbReference type="SUPFAM" id="SSF55804">
    <property type="entry name" value="Phoshotransferase/anion transport protein"/>
    <property type="match status" value="1"/>
</dbReference>
<dbReference type="PANTHER" id="PTHR42770">
    <property type="entry name" value="AMINO ACID TRANSPORTER-RELATED"/>
    <property type="match status" value="1"/>
</dbReference>
<dbReference type="Pfam" id="PF00324">
    <property type="entry name" value="AA_permease"/>
    <property type="match status" value="1"/>
</dbReference>
<dbReference type="EMBL" id="AAEW02000004">
    <property type="protein sequence ID" value="EAT16670.1"/>
    <property type="molecule type" value="Genomic_DNA"/>
</dbReference>
<feature type="domain" description="PTS EIIA type-2" evidence="6">
    <location>
        <begin position="469"/>
        <end position="620"/>
    </location>
</feature>
<dbReference type="PROSITE" id="PS51094">
    <property type="entry name" value="PTS_EIIA_TYPE_2"/>
    <property type="match status" value="1"/>
</dbReference>
<feature type="transmembrane region" description="Helical" evidence="5">
    <location>
        <begin position="90"/>
        <end position="119"/>
    </location>
</feature>
<gene>
    <name evidence="8" type="ORF">Dace_2765</name>
</gene>
<feature type="transmembrane region" description="Helical" evidence="5">
    <location>
        <begin position="20"/>
        <end position="40"/>
    </location>
</feature>
<evidence type="ECO:0000313" key="9">
    <source>
        <dbReference type="Proteomes" id="UP000005695"/>
    </source>
</evidence>
<keyword evidence="2 5" id="KW-0812">Transmembrane</keyword>
<feature type="transmembrane region" description="Helical" evidence="5">
    <location>
        <begin position="273"/>
        <end position="294"/>
    </location>
</feature>
<evidence type="ECO:0000256" key="5">
    <source>
        <dbReference type="SAM" id="Phobius"/>
    </source>
</evidence>
<feature type="transmembrane region" description="Helical" evidence="5">
    <location>
        <begin position="151"/>
        <end position="170"/>
    </location>
</feature>
<dbReference type="GO" id="GO:0016020">
    <property type="term" value="C:membrane"/>
    <property type="evidence" value="ECO:0007669"/>
    <property type="project" value="UniProtKB-SubCell"/>
</dbReference>
<proteinExistence type="predicted"/>
<feature type="transmembrane region" description="Helical" evidence="5">
    <location>
        <begin position="225"/>
        <end position="247"/>
    </location>
</feature>
<keyword evidence="4 5" id="KW-0472">Membrane</keyword>
<dbReference type="InterPro" id="IPR002178">
    <property type="entry name" value="PTS_EIIA_type-2_dom"/>
</dbReference>
<dbReference type="Gene3D" id="1.20.1740.10">
    <property type="entry name" value="Amino acid/polyamine transporter I"/>
    <property type="match status" value="1"/>
</dbReference>
<dbReference type="Gene3D" id="3.30.70.1450">
    <property type="entry name" value="Regulator of K+ conductance, C-terminal domain"/>
    <property type="match status" value="1"/>
</dbReference>
<reference evidence="8" key="1">
    <citation type="submission" date="2006-05" db="EMBL/GenBank/DDBJ databases">
        <title>Annotation of the draft genome assembly of Desulfuromonas acetoxidans DSM 684.</title>
        <authorList>
            <consortium name="US DOE Joint Genome Institute (JGI-ORNL)"/>
            <person name="Larimer F."/>
            <person name="Land M."/>
            <person name="Hauser L."/>
        </authorList>
    </citation>
    <scope>NUCLEOTIDE SEQUENCE [LARGE SCALE GENOMIC DNA]</scope>
    <source>
        <strain evidence="8">DSM 684</strain>
    </source>
</reference>
<dbReference type="InterPro" id="IPR004841">
    <property type="entry name" value="AA-permease/SLC12A_dom"/>
</dbReference>
<dbReference type="Gene3D" id="3.40.930.10">
    <property type="entry name" value="Mannitol-specific EII, Chain A"/>
    <property type="match status" value="1"/>
</dbReference>
<dbReference type="RefSeq" id="WP_005998762.1">
    <property type="nucleotide sequence ID" value="NZ_AAEW02000004.1"/>
</dbReference>
<dbReference type="PROSITE" id="PS51202">
    <property type="entry name" value="RCK_C"/>
    <property type="match status" value="1"/>
</dbReference>
<dbReference type="Pfam" id="PF02080">
    <property type="entry name" value="TrkA_C"/>
    <property type="match status" value="1"/>
</dbReference>
<feature type="transmembrane region" description="Helical" evidence="5">
    <location>
        <begin position="182"/>
        <end position="204"/>
    </location>
</feature>
<feature type="domain" description="RCK C-terminal" evidence="7">
    <location>
        <begin position="610"/>
        <end position="695"/>
    </location>
</feature>
<dbReference type="InterPro" id="IPR006037">
    <property type="entry name" value="RCK_C"/>
</dbReference>
<name>Q1K1W9_DESA6</name>
<feature type="transmembrane region" description="Helical" evidence="5">
    <location>
        <begin position="343"/>
        <end position="366"/>
    </location>
</feature>
<evidence type="ECO:0000259" key="7">
    <source>
        <dbReference type="PROSITE" id="PS51202"/>
    </source>
</evidence>
<evidence type="ECO:0000313" key="8">
    <source>
        <dbReference type="EMBL" id="EAT16670.1"/>
    </source>
</evidence>
<comment type="caution">
    <text evidence="8">The sequence shown here is derived from an EMBL/GenBank/DDBJ whole genome shotgun (WGS) entry which is preliminary data.</text>
</comment>
<feature type="transmembrane region" description="Helical" evidence="5">
    <location>
        <begin position="387"/>
        <end position="420"/>
    </location>
</feature>
<dbReference type="SUPFAM" id="SSF116726">
    <property type="entry name" value="TrkA C-terminal domain-like"/>
    <property type="match status" value="1"/>
</dbReference>
<dbReference type="InterPro" id="IPR016152">
    <property type="entry name" value="PTrfase/Anion_transptr"/>
</dbReference>